<dbReference type="AlphaFoldDB" id="A0A7W3IYY8"/>
<dbReference type="EMBL" id="JACGXA010000001">
    <property type="protein sequence ID" value="MBA8803227.1"/>
    <property type="molecule type" value="Genomic_DNA"/>
</dbReference>
<keyword evidence="2" id="KW-1185">Reference proteome</keyword>
<organism evidence="1 2">
    <name type="scientific">Nocardioides ginsengisegetis</name>
    <dbReference type="NCBI Taxonomy" id="661491"/>
    <lineage>
        <taxon>Bacteria</taxon>
        <taxon>Bacillati</taxon>
        <taxon>Actinomycetota</taxon>
        <taxon>Actinomycetes</taxon>
        <taxon>Propionibacteriales</taxon>
        <taxon>Nocardioidaceae</taxon>
        <taxon>Nocardioides</taxon>
    </lineage>
</organism>
<gene>
    <name evidence="1" type="ORF">FB382_001518</name>
</gene>
<evidence type="ECO:0000313" key="1">
    <source>
        <dbReference type="EMBL" id="MBA8803227.1"/>
    </source>
</evidence>
<dbReference type="SUPFAM" id="SSF52540">
    <property type="entry name" value="P-loop containing nucleoside triphosphate hydrolases"/>
    <property type="match status" value="1"/>
</dbReference>
<dbReference type="Proteomes" id="UP000580910">
    <property type="component" value="Unassembled WGS sequence"/>
</dbReference>
<evidence type="ECO:0000313" key="2">
    <source>
        <dbReference type="Proteomes" id="UP000580910"/>
    </source>
</evidence>
<protein>
    <recommendedName>
        <fullName evidence="3">MinD-like ATPase involved in chromosome partitioning or flagellar assembly</fullName>
    </recommendedName>
</protein>
<dbReference type="InterPro" id="IPR027417">
    <property type="entry name" value="P-loop_NTPase"/>
</dbReference>
<evidence type="ECO:0008006" key="3">
    <source>
        <dbReference type="Google" id="ProtNLM"/>
    </source>
</evidence>
<dbReference type="RefSeq" id="WP_182538079.1">
    <property type="nucleotide sequence ID" value="NZ_JACGXA010000001.1"/>
</dbReference>
<sequence>MAVIALCSASGSPGVTTTAVGLALLWPRPVLLVEADPTGGSGLLAGYFRGAKEYGVGLLELALSPLDVAETLPQAVQPIEGSHASYVAGTRSHAQAAGLRDLWPPLAAALSDLDEQGQDVIVDGGRLGLAGSPEVILAAADLTVLMTRSTLPALAAARSRAASIRRDHLWHDPAVLLVGEGQPYRSHEVAKVLGLPVIADVADDPESAAVFSRGATPGKTFPSGVLTRSLHATIASLQAQIARGRFALLARATP</sequence>
<reference evidence="1 2" key="1">
    <citation type="submission" date="2020-07" db="EMBL/GenBank/DDBJ databases">
        <title>Sequencing the genomes of 1000 actinobacteria strains.</title>
        <authorList>
            <person name="Klenk H.-P."/>
        </authorList>
    </citation>
    <scope>NUCLEOTIDE SEQUENCE [LARGE SCALE GENOMIC DNA]</scope>
    <source>
        <strain evidence="1 2">DSM 21349</strain>
    </source>
</reference>
<accession>A0A7W3IYY8</accession>
<dbReference type="Gene3D" id="3.40.50.300">
    <property type="entry name" value="P-loop containing nucleotide triphosphate hydrolases"/>
    <property type="match status" value="1"/>
</dbReference>
<comment type="caution">
    <text evidence="1">The sequence shown here is derived from an EMBL/GenBank/DDBJ whole genome shotgun (WGS) entry which is preliminary data.</text>
</comment>
<name>A0A7W3IYY8_9ACTN</name>
<proteinExistence type="predicted"/>